<dbReference type="EMBL" id="FNBI01000025">
    <property type="protein sequence ID" value="SDG20792.1"/>
    <property type="molecule type" value="Genomic_DNA"/>
</dbReference>
<name>A0A1G7SD23_9SPHN</name>
<reference evidence="1 4" key="2">
    <citation type="submission" date="2019-12" db="EMBL/GenBank/DDBJ databases">
        <authorList>
            <person name="Zheng J."/>
        </authorList>
    </citation>
    <scope>NUCLEOTIDE SEQUENCE [LARGE SCALE GENOMIC DNA]</scope>
    <source>
        <strain evidence="1 4">DSM 27347</strain>
    </source>
</reference>
<reference evidence="2 3" key="1">
    <citation type="submission" date="2016-10" db="EMBL/GenBank/DDBJ databases">
        <authorList>
            <person name="Varghese N."/>
            <person name="Submissions S."/>
        </authorList>
    </citation>
    <scope>NUCLEOTIDE SEQUENCE [LARGE SCALE GENOMIC DNA]</scope>
    <source>
        <strain evidence="2 3">S7-754</strain>
    </source>
</reference>
<keyword evidence="3" id="KW-1185">Reference proteome</keyword>
<accession>A0A1G7SD23</accession>
<dbReference type="OrthoDB" id="583519at2"/>
<dbReference type="RefSeq" id="WP_149683679.1">
    <property type="nucleotide sequence ID" value="NZ_FNBI01000025.1"/>
</dbReference>
<evidence type="ECO:0000313" key="4">
    <source>
        <dbReference type="Proteomes" id="UP000436801"/>
    </source>
</evidence>
<gene>
    <name evidence="1" type="ORF">GQR91_13965</name>
    <name evidence="2" type="ORF">SAMN05216557_1251</name>
</gene>
<proteinExistence type="predicted"/>
<organism evidence="2 3">
    <name type="scientific">Sphingomonas carotinifaciens</name>
    <dbReference type="NCBI Taxonomy" id="1166323"/>
    <lineage>
        <taxon>Bacteria</taxon>
        <taxon>Pseudomonadati</taxon>
        <taxon>Pseudomonadota</taxon>
        <taxon>Alphaproteobacteria</taxon>
        <taxon>Sphingomonadales</taxon>
        <taxon>Sphingomonadaceae</taxon>
        <taxon>Sphingomonas</taxon>
    </lineage>
</organism>
<evidence type="ECO:0000313" key="1">
    <source>
        <dbReference type="EMBL" id="MWC44742.1"/>
    </source>
</evidence>
<sequence length="147" mass="16143">MLLTFTRRDGKFDDLRVDRDGLPSETVQCPKQGILPHDMIHYAVESTVPHKGFLSLLREGRPVAFTTSGGEMEAAVERLVEAFQAEMWGGQVPATDLIAVYEHACGTDLPLVAPIAPADVEAIRKKINELSHAWSSLRIGQSLSVTF</sequence>
<dbReference type="AlphaFoldDB" id="A0A1G7SD23"/>
<evidence type="ECO:0000313" key="2">
    <source>
        <dbReference type="EMBL" id="SDG20792.1"/>
    </source>
</evidence>
<protein>
    <submittedName>
        <fullName evidence="2">Uncharacterized protein</fullName>
    </submittedName>
</protein>
<dbReference type="Proteomes" id="UP000436801">
    <property type="component" value="Unassembled WGS sequence"/>
</dbReference>
<dbReference type="EMBL" id="WSUT01000005">
    <property type="protein sequence ID" value="MWC44742.1"/>
    <property type="molecule type" value="Genomic_DNA"/>
</dbReference>
<dbReference type="Proteomes" id="UP000323502">
    <property type="component" value="Unassembled WGS sequence"/>
</dbReference>
<evidence type="ECO:0000313" key="3">
    <source>
        <dbReference type="Proteomes" id="UP000323502"/>
    </source>
</evidence>